<reference evidence="2" key="1">
    <citation type="submission" date="2017-01" db="EMBL/GenBank/DDBJ databases">
        <authorList>
            <person name="Wang Y."/>
            <person name="White M."/>
            <person name="Kvist S."/>
            <person name="Moncalvo J.-M."/>
        </authorList>
    </citation>
    <scope>NUCLEOTIDE SEQUENCE [LARGE SCALE GENOMIC DNA]</scope>
    <source>
        <strain evidence="2">COL-18-3</strain>
    </source>
</reference>
<evidence type="ECO:0000313" key="2">
    <source>
        <dbReference type="Proteomes" id="UP000188320"/>
    </source>
</evidence>
<accession>A0A1R1PMT7</accession>
<dbReference type="AlphaFoldDB" id="A0A1R1PMT7"/>
<organism evidence="1 2">
    <name type="scientific">Zancudomyces culisetae</name>
    <name type="common">Gut fungus</name>
    <name type="synonym">Smittium culisetae</name>
    <dbReference type="NCBI Taxonomy" id="1213189"/>
    <lineage>
        <taxon>Eukaryota</taxon>
        <taxon>Fungi</taxon>
        <taxon>Fungi incertae sedis</taxon>
        <taxon>Zoopagomycota</taxon>
        <taxon>Kickxellomycotina</taxon>
        <taxon>Harpellomycetes</taxon>
        <taxon>Harpellales</taxon>
        <taxon>Legeriomycetaceae</taxon>
        <taxon>Zancudomyces</taxon>
    </lineage>
</organism>
<protein>
    <submittedName>
        <fullName evidence="1">Uncharacterized protein</fullName>
    </submittedName>
</protein>
<dbReference type="Proteomes" id="UP000188320">
    <property type="component" value="Unassembled WGS sequence"/>
</dbReference>
<sequence length="193" mass="22588">MPVHQSDIVQKARKHRMRCIDEIREFALKTQLNSEVESYTSFYLGLEAIKKLKPYELDETIVGYEKIPFRNDYWRSSYFAVLILKEVCVLGAVSTTNSVLWEDKTIKLNNTQRDYVCEYPFYDMFDYGYFGSCVRPGDTYLILAGLCVEDGKYIADYLFGTRYVHQAPDKPIISNCVYVLFQPIRENKDCKEV</sequence>
<comment type="caution">
    <text evidence="1">The sequence shown here is derived from an EMBL/GenBank/DDBJ whole genome shotgun (WGS) entry which is preliminary data.</text>
</comment>
<keyword evidence="2" id="KW-1185">Reference proteome</keyword>
<name>A0A1R1PMT7_ZANCU</name>
<dbReference type="EMBL" id="LSSK01000705">
    <property type="protein sequence ID" value="OMH82264.1"/>
    <property type="molecule type" value="Genomic_DNA"/>
</dbReference>
<gene>
    <name evidence="1" type="ORF">AX774_g4263</name>
</gene>
<evidence type="ECO:0000313" key="1">
    <source>
        <dbReference type="EMBL" id="OMH82264.1"/>
    </source>
</evidence>
<proteinExistence type="predicted"/>